<sequence length="98" mass="11296">MIPREPIILISKLLFVTMLHLILQKIFVVISHVVTLDLSMNVIVKILVPQITLEKSFRYLAVNTLCGQPMMICGHLVMLLNVFKLYRKIQQQPLLVPM</sequence>
<gene>
    <name evidence="2" type="ORF">PROH_14170</name>
</gene>
<name>A0A0M2PX73_PROHO</name>
<evidence type="ECO:0000313" key="2">
    <source>
        <dbReference type="EMBL" id="KKI98966.1"/>
    </source>
</evidence>
<protein>
    <submittedName>
        <fullName evidence="2">Uncharacterized protein</fullName>
    </submittedName>
</protein>
<evidence type="ECO:0000313" key="3">
    <source>
        <dbReference type="Proteomes" id="UP000034681"/>
    </source>
</evidence>
<dbReference type="Proteomes" id="UP000034681">
    <property type="component" value="Unassembled WGS sequence"/>
</dbReference>
<keyword evidence="1" id="KW-1133">Transmembrane helix</keyword>
<feature type="transmembrane region" description="Helical" evidence="1">
    <location>
        <begin position="60"/>
        <end position="83"/>
    </location>
</feature>
<keyword evidence="1" id="KW-0812">Transmembrane</keyword>
<reference evidence="2" key="1">
    <citation type="submission" date="2012-04" db="EMBL/GenBank/DDBJ databases">
        <authorList>
            <person name="Borisov I.G."/>
            <person name="Ivanikova N.V."/>
            <person name="Pinevich A.V."/>
        </authorList>
    </citation>
    <scope>NUCLEOTIDE SEQUENCE</scope>
    <source>
        <strain evidence="2">CALU 1027</strain>
    </source>
</reference>
<evidence type="ECO:0000256" key="1">
    <source>
        <dbReference type="SAM" id="Phobius"/>
    </source>
</evidence>
<accession>A0A0M2PX73</accession>
<organism evidence="2 3">
    <name type="scientific">Prochlorothrix hollandica PCC 9006 = CALU 1027</name>
    <dbReference type="NCBI Taxonomy" id="317619"/>
    <lineage>
        <taxon>Bacteria</taxon>
        <taxon>Bacillati</taxon>
        <taxon>Cyanobacteriota</taxon>
        <taxon>Cyanophyceae</taxon>
        <taxon>Prochlorotrichales</taxon>
        <taxon>Prochlorotrichaceae</taxon>
        <taxon>Prochlorothrix</taxon>
    </lineage>
</organism>
<keyword evidence="1" id="KW-0472">Membrane</keyword>
<dbReference type="AlphaFoldDB" id="A0A0M2PX73"/>
<keyword evidence="3" id="KW-1185">Reference proteome</keyword>
<proteinExistence type="predicted"/>
<dbReference type="EMBL" id="AJTX02000006">
    <property type="protein sequence ID" value="KKI98966.1"/>
    <property type="molecule type" value="Genomic_DNA"/>
</dbReference>
<comment type="caution">
    <text evidence="2">The sequence shown here is derived from an EMBL/GenBank/DDBJ whole genome shotgun (WGS) entry which is preliminary data.</text>
</comment>